<dbReference type="NCBIfam" id="TIGR00260">
    <property type="entry name" value="thrC"/>
    <property type="match status" value="1"/>
</dbReference>
<dbReference type="Gene3D" id="3.90.1380.10">
    <property type="entry name" value="Threonine synthase, N-terminal domain"/>
    <property type="match status" value="1"/>
</dbReference>
<evidence type="ECO:0000313" key="9">
    <source>
        <dbReference type="Proteomes" id="UP001054902"/>
    </source>
</evidence>
<dbReference type="Gene3D" id="3.40.50.1100">
    <property type="match status" value="2"/>
</dbReference>
<protein>
    <submittedName>
        <fullName evidence="8">Threonine synthase</fullName>
    </submittedName>
</protein>
<dbReference type="Pfam" id="PF24857">
    <property type="entry name" value="THR4_C"/>
    <property type="match status" value="1"/>
</dbReference>
<dbReference type="EMBL" id="BLLK01000058">
    <property type="protein sequence ID" value="GFH57371.1"/>
    <property type="molecule type" value="Genomic_DNA"/>
</dbReference>
<dbReference type="AlphaFoldDB" id="A0AAD3D3V3"/>
<dbReference type="InterPro" id="IPR029144">
    <property type="entry name" value="Thr_synth_N"/>
</dbReference>
<dbReference type="InterPro" id="IPR036052">
    <property type="entry name" value="TrpB-like_PALP_sf"/>
</dbReference>
<feature type="domain" description="Tryptophan synthase beta chain-like PALP" evidence="6">
    <location>
        <begin position="106"/>
        <end position="321"/>
    </location>
</feature>
<keyword evidence="9" id="KW-1185">Reference proteome</keyword>
<dbReference type="CDD" id="cd01560">
    <property type="entry name" value="Thr-synth_2"/>
    <property type="match status" value="1"/>
</dbReference>
<evidence type="ECO:0000256" key="4">
    <source>
        <dbReference type="ARBA" id="ARBA00023239"/>
    </source>
</evidence>
<keyword evidence="3 5" id="KW-0663">Pyridoxal phosphate</keyword>
<feature type="domain" description="Threonine synthase N-terminal" evidence="7">
    <location>
        <begin position="5"/>
        <end position="85"/>
    </location>
</feature>
<evidence type="ECO:0000256" key="5">
    <source>
        <dbReference type="PIRSR" id="PIRSR604450-51"/>
    </source>
</evidence>
<feature type="modified residue" description="N6-(pyridoxal phosphate)lysine" evidence="5">
    <location>
        <position position="117"/>
    </location>
</feature>
<dbReference type="InterPro" id="IPR051166">
    <property type="entry name" value="Threonine_Synthase"/>
</dbReference>
<sequence>MVSVTYSSTRGCETQKNLSFRDVVMTGLAHDRGLFIPDSFPTVSKEELGSWRSLSYPDLAVEVISKFVEEDQVPKKKLAEIVKRSCGAFRHEDVTPVKEYGGHYVLELFHGPTFAFKDVALQMLGNFFEYFLETGSNGGRLAVLGATSGDTGSAAIYGLRGKKGIDCVILFPNGRVSEIQERQMTTVPDSNIHCVAVDGTFDDCQDIVKASFANKEFRDRVKLGAVNSINWCRVLAQTTYYYWSYFRVTDENPDIETVNYSVPTGNFGDILAGYYSKRMGLPVGKLIVATNENDILHRFFSKGEYHRYDIAETISPSMDICVSSNFERYLYHLAGDDPTVLSSWMKAFESTGKITLTGKKLEEARKDFLSARADTAMTLQTIKEYKDKYDYMLCPHTAVGVSAIHQLGEVSKATVALATAHDAKFPAACQRAVDPLPTPPPQLSKLFSMKTRSSNCPNDASVVQAFMEKRIEERIANEKAAGLKTAQLKKTVLSAAAVALVALVASQLAKKR</sequence>
<accession>A0AAD3D3V3</accession>
<evidence type="ECO:0000259" key="7">
    <source>
        <dbReference type="Pfam" id="PF14821"/>
    </source>
</evidence>
<reference evidence="8 9" key="1">
    <citation type="journal article" date="2021" name="Sci. Rep.">
        <title>The genome of the diatom Chaetoceros tenuissimus carries an ancient integrated fragment of an extant virus.</title>
        <authorList>
            <person name="Hongo Y."/>
            <person name="Kimura K."/>
            <person name="Takaki Y."/>
            <person name="Yoshida Y."/>
            <person name="Baba S."/>
            <person name="Kobayashi G."/>
            <person name="Nagasaki K."/>
            <person name="Hano T."/>
            <person name="Tomaru Y."/>
        </authorList>
    </citation>
    <scope>NUCLEOTIDE SEQUENCE [LARGE SCALE GENOMIC DNA]</scope>
    <source>
        <strain evidence="8 9">NIES-3715</strain>
    </source>
</reference>
<dbReference type="InterPro" id="IPR004450">
    <property type="entry name" value="Thr_synthase-like"/>
</dbReference>
<comment type="similarity">
    <text evidence="2">Belongs to the threonine synthase family.</text>
</comment>
<evidence type="ECO:0000256" key="2">
    <source>
        <dbReference type="ARBA" id="ARBA00005517"/>
    </source>
</evidence>
<name>A0AAD3D3V3_9STRA</name>
<evidence type="ECO:0000313" key="8">
    <source>
        <dbReference type="EMBL" id="GFH57371.1"/>
    </source>
</evidence>
<comment type="caution">
    <text evidence="8">The sequence shown here is derived from an EMBL/GenBank/DDBJ whole genome shotgun (WGS) entry which is preliminary data.</text>
</comment>
<evidence type="ECO:0000256" key="1">
    <source>
        <dbReference type="ARBA" id="ARBA00001933"/>
    </source>
</evidence>
<keyword evidence="4" id="KW-0456">Lyase</keyword>
<organism evidence="8 9">
    <name type="scientific">Chaetoceros tenuissimus</name>
    <dbReference type="NCBI Taxonomy" id="426638"/>
    <lineage>
        <taxon>Eukaryota</taxon>
        <taxon>Sar</taxon>
        <taxon>Stramenopiles</taxon>
        <taxon>Ochrophyta</taxon>
        <taxon>Bacillariophyta</taxon>
        <taxon>Coscinodiscophyceae</taxon>
        <taxon>Chaetocerotophycidae</taxon>
        <taxon>Chaetocerotales</taxon>
        <taxon>Chaetocerotaceae</taxon>
        <taxon>Chaetoceros</taxon>
    </lineage>
</organism>
<dbReference type="PANTHER" id="PTHR42690">
    <property type="entry name" value="THREONINE SYNTHASE FAMILY MEMBER"/>
    <property type="match status" value="1"/>
</dbReference>
<gene>
    <name evidence="8" type="ORF">CTEN210_13847</name>
</gene>
<dbReference type="InterPro" id="IPR037158">
    <property type="entry name" value="Thr_synth_N_sf"/>
</dbReference>
<dbReference type="InterPro" id="IPR001926">
    <property type="entry name" value="TrpB-like_PALP"/>
</dbReference>
<dbReference type="GO" id="GO:0009088">
    <property type="term" value="P:threonine biosynthetic process"/>
    <property type="evidence" value="ECO:0007669"/>
    <property type="project" value="TreeGrafter"/>
</dbReference>
<dbReference type="Pfam" id="PF00291">
    <property type="entry name" value="PALP"/>
    <property type="match status" value="1"/>
</dbReference>
<dbReference type="GO" id="GO:0004795">
    <property type="term" value="F:threonine synthase activity"/>
    <property type="evidence" value="ECO:0007669"/>
    <property type="project" value="TreeGrafter"/>
</dbReference>
<dbReference type="PANTHER" id="PTHR42690:SF1">
    <property type="entry name" value="THREONINE SYNTHASE-LIKE 2"/>
    <property type="match status" value="1"/>
</dbReference>
<evidence type="ECO:0000256" key="3">
    <source>
        <dbReference type="ARBA" id="ARBA00022898"/>
    </source>
</evidence>
<dbReference type="SUPFAM" id="SSF53686">
    <property type="entry name" value="Tryptophan synthase beta subunit-like PLP-dependent enzymes"/>
    <property type="match status" value="1"/>
</dbReference>
<dbReference type="Pfam" id="PF14821">
    <property type="entry name" value="Thr_synth_N"/>
    <property type="match status" value="1"/>
</dbReference>
<dbReference type="Proteomes" id="UP001054902">
    <property type="component" value="Unassembled WGS sequence"/>
</dbReference>
<comment type="cofactor">
    <cofactor evidence="1 5">
        <name>pyridoxal 5'-phosphate</name>
        <dbReference type="ChEBI" id="CHEBI:597326"/>
    </cofactor>
</comment>
<evidence type="ECO:0000259" key="6">
    <source>
        <dbReference type="Pfam" id="PF00291"/>
    </source>
</evidence>
<proteinExistence type="inferred from homology"/>